<dbReference type="InterPro" id="IPR015421">
    <property type="entry name" value="PyrdxlP-dep_Trfase_major"/>
</dbReference>
<dbReference type="GO" id="GO:0005737">
    <property type="term" value="C:cytoplasm"/>
    <property type="evidence" value="ECO:0007669"/>
    <property type="project" value="UniProtKB-SubCell"/>
</dbReference>
<keyword evidence="2 8" id="KW-0963">Cytoplasm</keyword>
<comment type="pathway">
    <text evidence="8">Aminoacyl-tRNA biosynthesis; selenocysteinyl-tRNA(Sec) biosynthesis; selenocysteinyl-tRNA(Sec) from L-seryl-tRNA(Sec) (bacterial route): step 1/1.</text>
</comment>
<dbReference type="PANTHER" id="PTHR32328">
    <property type="entry name" value="L-SERYL-TRNA(SEC) SELENIUM TRANSFERASE"/>
    <property type="match status" value="1"/>
</dbReference>
<dbReference type="EC" id="2.9.1.1" evidence="8"/>
<name>A0A6I0F302_9FIRM</name>
<evidence type="ECO:0000256" key="4">
    <source>
        <dbReference type="ARBA" id="ARBA00022898"/>
    </source>
</evidence>
<keyword evidence="3 8" id="KW-0808">Transferase</keyword>
<keyword evidence="4 8" id="KW-0663">Pyridoxal phosphate</keyword>
<dbReference type="Pfam" id="PF03841">
    <property type="entry name" value="SelA"/>
    <property type="match status" value="1"/>
</dbReference>
<dbReference type="Gene3D" id="3.40.640.10">
    <property type="entry name" value="Type I PLP-dependent aspartate aminotransferase-like (Major domain)"/>
    <property type="match status" value="1"/>
</dbReference>
<sequence length="470" mass="52536">MSKSYLLSNLPSVDEVINHERVIDILENIPRRVIVERIRNTIDSYRRNILAMKDNELKNIKVETEAIVEEVLIGCKEFMKMNLIEVINGTGVVLHTNLGRSLLADELKDKIWSIASGYSTLEIDVETGKRGSRYSHVVELIRFVTGAEDAMVVNNNAAAVMLVLGTMGKDKEVVVSRGELVEIGGAFRIPDVMEQSGVKLVDVGTTNKTHLWDYENAIGENTAALMKVHTSNYKILGFTEEISLKDMVSLGKRKNIPVIEDLGSGVLVDLKKYGITYEPTVQDSVEAGADIITFSGDKLLGGPQAGIIIGKKQYIDRMKKNPLTRAFRVDKLTMAALEATLRCYLKEDYAIKTIPTLKMITEGTNTIMDRAEKLKAMIEKMKLPIELDIEDDFSQIGGGALPLEKLPTKVLKIKALTISTAQLEESLRYYEKPIFTRIHEDIIIIDLRTIKERDFYAICDGLKKGIELNS</sequence>
<dbReference type="InterPro" id="IPR025862">
    <property type="entry name" value="SelA_trans_N_dom"/>
</dbReference>
<comment type="similarity">
    <text evidence="7 8">Belongs to the SelA family.</text>
</comment>
<keyword evidence="12" id="KW-1185">Reference proteome</keyword>
<dbReference type="InterPro" id="IPR015424">
    <property type="entry name" value="PyrdxlP-dep_Trfase"/>
</dbReference>
<dbReference type="InterPro" id="IPR018319">
    <property type="entry name" value="SelA-like"/>
</dbReference>
<proteinExistence type="inferred from homology"/>
<evidence type="ECO:0000256" key="3">
    <source>
        <dbReference type="ARBA" id="ARBA00022679"/>
    </source>
</evidence>
<feature type="modified residue" description="N6-(pyridoxal phosphate)lysine" evidence="8 9">
    <location>
        <position position="298"/>
    </location>
</feature>
<dbReference type="RefSeq" id="WP_151860083.1">
    <property type="nucleotide sequence ID" value="NZ_WBZC01000010.1"/>
</dbReference>
<evidence type="ECO:0000256" key="7">
    <source>
        <dbReference type="ARBA" id="ARBA00044507"/>
    </source>
</evidence>
<dbReference type="GO" id="GO:0004125">
    <property type="term" value="F:L-seryl-tRNA(Sec) selenium transferase activity"/>
    <property type="evidence" value="ECO:0007669"/>
    <property type="project" value="UniProtKB-UniRule"/>
</dbReference>
<organism evidence="11 12">
    <name type="scientific">Alkaliphilus pronyensis</name>
    <dbReference type="NCBI Taxonomy" id="1482732"/>
    <lineage>
        <taxon>Bacteria</taxon>
        <taxon>Bacillati</taxon>
        <taxon>Bacillota</taxon>
        <taxon>Clostridia</taxon>
        <taxon>Peptostreptococcales</taxon>
        <taxon>Natronincolaceae</taxon>
        <taxon>Alkaliphilus</taxon>
    </lineage>
</organism>
<protein>
    <recommendedName>
        <fullName evidence="8">L-seryl-tRNA(Sec) selenium transferase</fullName>
        <ecNumber evidence="8">2.9.1.1</ecNumber>
    </recommendedName>
    <alternativeName>
        <fullName evidence="8">Selenocysteine synthase</fullName>
        <shortName evidence="8">Sec synthase</shortName>
    </alternativeName>
    <alternativeName>
        <fullName evidence="8">Selenocysteinyl-tRNA(Sec) synthase</fullName>
    </alternativeName>
</protein>
<evidence type="ECO:0000256" key="2">
    <source>
        <dbReference type="ARBA" id="ARBA00022490"/>
    </source>
</evidence>
<comment type="subcellular location">
    <subcellularLocation>
        <location evidence="8">Cytoplasm</location>
    </subcellularLocation>
</comment>
<evidence type="ECO:0000313" key="11">
    <source>
        <dbReference type="EMBL" id="KAB3537251.1"/>
    </source>
</evidence>
<comment type="function">
    <text evidence="8">Converts seryl-tRNA(Sec) to selenocysteinyl-tRNA(Sec) required for selenoprotein biosynthesis.</text>
</comment>
<feature type="domain" description="L-seryl-tRNA selenium transferase N-terminal" evidence="10">
    <location>
        <begin position="7"/>
        <end position="46"/>
    </location>
</feature>
<comment type="caution">
    <text evidence="11">The sequence shown here is derived from an EMBL/GenBank/DDBJ whole genome shotgun (WGS) entry which is preliminary data.</text>
</comment>
<dbReference type="HAMAP" id="MF_00423">
    <property type="entry name" value="SelA"/>
    <property type="match status" value="1"/>
</dbReference>
<dbReference type="Gene3D" id="3.90.1150.180">
    <property type="match status" value="1"/>
</dbReference>
<evidence type="ECO:0000256" key="6">
    <source>
        <dbReference type="ARBA" id="ARBA00023266"/>
    </source>
</evidence>
<dbReference type="NCBIfam" id="TIGR00474">
    <property type="entry name" value="selA"/>
    <property type="match status" value="1"/>
</dbReference>
<comment type="cofactor">
    <cofactor evidence="1 8 9">
        <name>pyridoxal 5'-phosphate</name>
        <dbReference type="ChEBI" id="CHEBI:597326"/>
    </cofactor>
</comment>
<evidence type="ECO:0000256" key="8">
    <source>
        <dbReference type="HAMAP-Rule" id="MF_00423"/>
    </source>
</evidence>
<dbReference type="PANTHER" id="PTHR32328:SF0">
    <property type="entry name" value="L-SERYL-TRNA(SEC) SELENIUM TRANSFERASE"/>
    <property type="match status" value="1"/>
</dbReference>
<evidence type="ECO:0000256" key="5">
    <source>
        <dbReference type="ARBA" id="ARBA00022917"/>
    </source>
</evidence>
<dbReference type="InterPro" id="IPR004534">
    <property type="entry name" value="SelA_trans"/>
</dbReference>
<dbReference type="EMBL" id="WBZC01000010">
    <property type="protein sequence ID" value="KAB3537251.1"/>
    <property type="molecule type" value="Genomic_DNA"/>
</dbReference>
<accession>A0A6I0F302</accession>
<dbReference type="GO" id="GO:0001514">
    <property type="term" value="P:selenocysteine incorporation"/>
    <property type="evidence" value="ECO:0007669"/>
    <property type="project" value="UniProtKB-UniRule"/>
</dbReference>
<dbReference type="Pfam" id="PF12390">
    <property type="entry name" value="Se-cys_synth_N"/>
    <property type="match status" value="1"/>
</dbReference>
<dbReference type="GO" id="GO:0001717">
    <property type="term" value="P:conversion of seryl-tRNAsec to selenocys-tRNAsec"/>
    <property type="evidence" value="ECO:0007669"/>
    <property type="project" value="UniProtKB-UniRule"/>
</dbReference>
<comment type="catalytic activity">
    <reaction evidence="8">
        <text>L-seryl-tRNA(Sec) + selenophosphate + H(+) = L-selenocysteinyl-tRNA(Sec) + phosphate</text>
        <dbReference type="Rhea" id="RHEA:22728"/>
        <dbReference type="Rhea" id="RHEA-COMP:9742"/>
        <dbReference type="Rhea" id="RHEA-COMP:9743"/>
        <dbReference type="ChEBI" id="CHEBI:15378"/>
        <dbReference type="ChEBI" id="CHEBI:16144"/>
        <dbReference type="ChEBI" id="CHEBI:43474"/>
        <dbReference type="ChEBI" id="CHEBI:78533"/>
        <dbReference type="ChEBI" id="CHEBI:78573"/>
        <dbReference type="EC" id="2.9.1.1"/>
    </reaction>
</comment>
<dbReference type="AlphaFoldDB" id="A0A6I0F302"/>
<reference evidence="11 12" key="1">
    <citation type="submission" date="2019-10" db="EMBL/GenBank/DDBJ databases">
        <title>Alkaliphilus serpentinus sp. nov. and Alkaliphilus pronyensis sp. nov., two novel anaerobic alkaliphilic species isolated from the serpentinized-hosted hydrothermal field of the Prony Bay (New Caledonia).</title>
        <authorList>
            <person name="Postec A."/>
        </authorList>
    </citation>
    <scope>NUCLEOTIDE SEQUENCE [LARGE SCALE GENOMIC DNA]</scope>
    <source>
        <strain evidence="11 12">LacV</strain>
    </source>
</reference>
<keyword evidence="5 8" id="KW-0648">Protein biosynthesis</keyword>
<evidence type="ECO:0000256" key="9">
    <source>
        <dbReference type="PIRSR" id="PIRSR618319-50"/>
    </source>
</evidence>
<evidence type="ECO:0000256" key="1">
    <source>
        <dbReference type="ARBA" id="ARBA00001933"/>
    </source>
</evidence>
<dbReference type="OrthoDB" id="9787096at2"/>
<keyword evidence="6 8" id="KW-0711">Selenium</keyword>
<gene>
    <name evidence="8" type="primary">selA</name>
    <name evidence="11" type="ORF">F8154_02860</name>
</gene>
<dbReference type="Proteomes" id="UP000432715">
    <property type="component" value="Unassembled WGS sequence"/>
</dbReference>
<evidence type="ECO:0000313" key="12">
    <source>
        <dbReference type="Proteomes" id="UP000432715"/>
    </source>
</evidence>
<evidence type="ECO:0000259" key="10">
    <source>
        <dbReference type="Pfam" id="PF12390"/>
    </source>
</evidence>
<dbReference type="UniPathway" id="UPA00906">
    <property type="reaction ID" value="UER00896"/>
</dbReference>
<dbReference type="SUPFAM" id="SSF53383">
    <property type="entry name" value="PLP-dependent transferases"/>
    <property type="match status" value="1"/>
</dbReference>